<evidence type="ECO:0000313" key="2">
    <source>
        <dbReference type="Proteomes" id="UP001165101"/>
    </source>
</evidence>
<sequence>MFKQSQRSLLRSLLSSNRSSVNTTTSKINLIKKNFSTSKYTNTASSSYTNTKNNHSNNQNQNQKSDNIFAYSTLISIAAVLTTFTLNQQSSISNDAKFASPNANKKISVDEFVKHDSPDDCWVVIDGNVYDMTEFIDNHPGGRGAIVSNAGKDVTEIFDPIHAPGILEQYLPEEKFLGIIDGEAPKPEFEMDEEELERLRRINNKPNINQVFNIHDFEHIAKNILPKSAWAYYSTGADDEIIMRENHYAYQRIYFKPRILRDVSEIDLSTEMLGVKTSAPFYLTATALAKLGHPDGEIGIAKAAGREDIIQMISTFSSCSLDDIANAAVPGQTQWFQLYVNTERDVAYNLIKKAEKLGMKGIFLTVDSVVAGNRETDKKMKAAKNADDEPTEIVPAPKPKTGRNLRSLIDPRLTWADLKEFKKHSNLPIVLKGVQTVEDVVLAAENGVNGVVLSNHGGRQLEYAPPPIELLAEVMPVLRERGLDKNFDVFVDGGVRRGTDILKAICLGAKGVGIGRPVLYSLSSYGEEGVVKAIDILKGELDVNMRLLGVKNISELNESYVDTRKLLGRSARDNLFDRSYSPLNFVKFKEED</sequence>
<gene>
    <name evidence="1" type="ORF">Cboi01_000415400</name>
</gene>
<organism evidence="1 2">
    <name type="scientific">Candida boidinii</name>
    <name type="common">Yeast</name>
    <dbReference type="NCBI Taxonomy" id="5477"/>
    <lineage>
        <taxon>Eukaryota</taxon>
        <taxon>Fungi</taxon>
        <taxon>Dikarya</taxon>
        <taxon>Ascomycota</taxon>
        <taxon>Saccharomycotina</taxon>
        <taxon>Pichiomycetes</taxon>
        <taxon>Pichiales</taxon>
        <taxon>Pichiaceae</taxon>
        <taxon>Ogataea</taxon>
        <taxon>Ogataea/Candida clade</taxon>
    </lineage>
</organism>
<evidence type="ECO:0000313" key="1">
    <source>
        <dbReference type="EMBL" id="GME96102.1"/>
    </source>
</evidence>
<reference evidence="1" key="1">
    <citation type="submission" date="2023-04" db="EMBL/GenBank/DDBJ databases">
        <title>Candida boidinii NBRC 1967.</title>
        <authorList>
            <person name="Ichikawa N."/>
            <person name="Sato H."/>
            <person name="Tonouchi N."/>
        </authorList>
    </citation>
    <scope>NUCLEOTIDE SEQUENCE</scope>
    <source>
        <strain evidence="1">NBRC 1967</strain>
    </source>
</reference>
<comment type="caution">
    <text evidence="1">The sequence shown here is derived from an EMBL/GenBank/DDBJ whole genome shotgun (WGS) entry which is preliminary data.</text>
</comment>
<dbReference type="EMBL" id="BSXV01002561">
    <property type="protein sequence ID" value="GME96102.1"/>
    <property type="molecule type" value="Genomic_DNA"/>
</dbReference>
<dbReference type="Proteomes" id="UP001165101">
    <property type="component" value="Unassembled WGS sequence"/>
</dbReference>
<keyword evidence="2" id="KW-1185">Reference proteome</keyword>
<proteinExistence type="predicted"/>
<protein>
    <submittedName>
        <fullName evidence="1">Unnamed protein product</fullName>
    </submittedName>
</protein>
<accession>A0ACB5TW80</accession>
<name>A0ACB5TW80_CANBO</name>